<organism evidence="2 3">
    <name type="scientific">Paenirhodobacter hankyongi</name>
    <dbReference type="NCBI Taxonomy" id="2294033"/>
    <lineage>
        <taxon>Bacteria</taxon>
        <taxon>Pseudomonadati</taxon>
        <taxon>Pseudomonadota</taxon>
        <taxon>Alphaproteobacteria</taxon>
        <taxon>Rhodobacterales</taxon>
        <taxon>Rhodobacter group</taxon>
        <taxon>Paenirhodobacter</taxon>
    </lineage>
</organism>
<feature type="transmembrane region" description="Helical" evidence="1">
    <location>
        <begin position="163"/>
        <end position="190"/>
    </location>
</feature>
<keyword evidence="1" id="KW-0472">Membrane</keyword>
<sequence length="257" mass="27868">MVEVMNGPSELPEVKEMPLSMIPEVLRAGWRDFRRAPAFGLFFSAVYVLGGVVLWQVFAARGEEWWLVPFILGFPLLAPFAAIGLYEVSRRLEAGEPLYWPAVLGVVFAQKDRQLPSMAMVILLMFMFWVFVAHTTFALFMGTSALTNVSSSPEVLLSGNGPAMLLTGGVIGGIFAALLFSFTVVGLPLLLEREVDFITAIITSVQAVLANAGAMAAWAAVIAGLLFLGMVPLFLGLFVALPVLGHASWHMYRALTS</sequence>
<evidence type="ECO:0000313" key="2">
    <source>
        <dbReference type="EMBL" id="RLL71810.1"/>
    </source>
</evidence>
<evidence type="ECO:0000313" key="3">
    <source>
        <dbReference type="Proteomes" id="UP000279673"/>
    </source>
</evidence>
<feature type="transmembrane region" description="Helical" evidence="1">
    <location>
        <begin position="197"/>
        <end position="219"/>
    </location>
</feature>
<dbReference type="RefSeq" id="WP_121531222.1">
    <property type="nucleotide sequence ID" value="NZ_RCHI01000003.1"/>
</dbReference>
<protein>
    <submittedName>
        <fullName evidence="2">DUF2189 domain-containing protein</fullName>
    </submittedName>
</protein>
<dbReference type="Proteomes" id="UP000279673">
    <property type="component" value="Unassembled WGS sequence"/>
</dbReference>
<feature type="transmembrane region" description="Helical" evidence="1">
    <location>
        <begin position="36"/>
        <end position="59"/>
    </location>
</feature>
<keyword evidence="3" id="KW-1185">Reference proteome</keyword>
<proteinExistence type="predicted"/>
<name>A0A421BU29_9RHOB</name>
<dbReference type="AlphaFoldDB" id="A0A421BU29"/>
<feature type="transmembrane region" description="Helical" evidence="1">
    <location>
        <begin position="225"/>
        <end position="244"/>
    </location>
</feature>
<dbReference type="Pfam" id="PF09955">
    <property type="entry name" value="DUF2189"/>
    <property type="match status" value="1"/>
</dbReference>
<reference evidence="2 3" key="1">
    <citation type="submission" date="2018-10" db="EMBL/GenBank/DDBJ databases">
        <title>Rhodobacter sp . BO-81.</title>
        <authorList>
            <person name="Im W.T."/>
        </authorList>
    </citation>
    <scope>NUCLEOTIDE SEQUENCE [LARGE SCALE GENOMIC DNA]</scope>
    <source>
        <strain evidence="2 3">BO-81</strain>
    </source>
</reference>
<feature type="transmembrane region" description="Helical" evidence="1">
    <location>
        <begin position="65"/>
        <end position="86"/>
    </location>
</feature>
<dbReference type="InterPro" id="IPR018692">
    <property type="entry name" value="DUF2189"/>
</dbReference>
<keyword evidence="1" id="KW-0812">Transmembrane</keyword>
<keyword evidence="1" id="KW-1133">Transmembrane helix</keyword>
<feature type="transmembrane region" description="Helical" evidence="1">
    <location>
        <begin position="121"/>
        <end position="143"/>
    </location>
</feature>
<dbReference type="EMBL" id="RCHI01000003">
    <property type="protein sequence ID" value="RLL71810.1"/>
    <property type="molecule type" value="Genomic_DNA"/>
</dbReference>
<comment type="caution">
    <text evidence="2">The sequence shown here is derived from an EMBL/GenBank/DDBJ whole genome shotgun (WGS) entry which is preliminary data.</text>
</comment>
<evidence type="ECO:0000256" key="1">
    <source>
        <dbReference type="SAM" id="Phobius"/>
    </source>
</evidence>
<gene>
    <name evidence="2" type="ORF">DYS74_04135</name>
</gene>
<accession>A0A421BU29</accession>